<keyword evidence="2" id="KW-0732">Signal</keyword>
<sequence length="288" mass="30615">MKTKLLLMLCLFLAAISNYAQSSSATQSGIAVQGIARDVNNTALTNQTINLTFTLYYLDASSIEQTIYKVTRNVTTDAFGVFSDVIDPTAVNNSLFANNAAYLRIEKGSEVISDEKLRHVPYAISANNGVPTGSIMPFIGTVAPEGWALCNGAPLPTTAKTLIGMVGANAPDLRGMFLRGAGQNANTSNAAEIEANSLNTVQKSTNKSHTHTGTTATNGEHSHTESSTYIYDPSNVDGGFSGGDNKIGRRNIQSGLSGNHNHTFRTDADGTATESRPINYGVNYIIKL</sequence>
<dbReference type="InterPro" id="IPR037053">
    <property type="entry name" value="Phage_tail_collar_dom_sf"/>
</dbReference>
<feature type="region of interest" description="Disordered" evidence="1">
    <location>
        <begin position="200"/>
        <end position="275"/>
    </location>
</feature>
<evidence type="ECO:0000313" key="4">
    <source>
        <dbReference type="EMBL" id="MFD1606058.1"/>
    </source>
</evidence>
<dbReference type="Gene3D" id="3.90.1340.10">
    <property type="entry name" value="Phage tail collar domain"/>
    <property type="match status" value="1"/>
</dbReference>
<dbReference type="EMBL" id="JBHUDZ010000022">
    <property type="protein sequence ID" value="MFD1606058.1"/>
    <property type="molecule type" value="Genomic_DNA"/>
</dbReference>
<comment type="caution">
    <text evidence="4">The sequence shown here is derived from an EMBL/GenBank/DDBJ whole genome shotgun (WGS) entry which is preliminary data.</text>
</comment>
<dbReference type="Pfam" id="PF07484">
    <property type="entry name" value="Collar"/>
    <property type="match status" value="1"/>
</dbReference>
<feature type="signal peptide" evidence="2">
    <location>
        <begin position="1"/>
        <end position="20"/>
    </location>
</feature>
<gene>
    <name evidence="4" type="ORF">ACFSC2_25200</name>
</gene>
<evidence type="ECO:0000259" key="3">
    <source>
        <dbReference type="Pfam" id="PF07484"/>
    </source>
</evidence>
<accession>A0ABW4HKD1</accession>
<name>A0ABW4HKD1_9FLAO</name>
<keyword evidence="5" id="KW-1185">Reference proteome</keyword>
<dbReference type="SUPFAM" id="SSF88874">
    <property type="entry name" value="Receptor-binding domain of short tail fibre protein gp12"/>
    <property type="match status" value="1"/>
</dbReference>
<evidence type="ECO:0000256" key="2">
    <source>
        <dbReference type="SAM" id="SignalP"/>
    </source>
</evidence>
<organism evidence="4 5">
    <name type="scientific">Flavobacterium artemisiae</name>
    <dbReference type="NCBI Taxonomy" id="2126556"/>
    <lineage>
        <taxon>Bacteria</taxon>
        <taxon>Pseudomonadati</taxon>
        <taxon>Bacteroidota</taxon>
        <taxon>Flavobacteriia</taxon>
        <taxon>Flavobacteriales</taxon>
        <taxon>Flavobacteriaceae</taxon>
        <taxon>Flavobacterium</taxon>
    </lineage>
</organism>
<reference evidence="5" key="1">
    <citation type="journal article" date="2019" name="Int. J. Syst. Evol. Microbiol.">
        <title>The Global Catalogue of Microorganisms (GCM) 10K type strain sequencing project: providing services to taxonomists for standard genome sequencing and annotation.</title>
        <authorList>
            <consortium name="The Broad Institute Genomics Platform"/>
            <consortium name="The Broad Institute Genome Sequencing Center for Infectious Disease"/>
            <person name="Wu L."/>
            <person name="Ma J."/>
        </authorList>
    </citation>
    <scope>NUCLEOTIDE SEQUENCE [LARGE SCALE GENOMIC DNA]</scope>
    <source>
        <strain evidence="5">CCUG 70865</strain>
    </source>
</reference>
<dbReference type="RefSeq" id="WP_379816605.1">
    <property type="nucleotide sequence ID" value="NZ_JBHUDZ010000022.1"/>
</dbReference>
<dbReference type="InterPro" id="IPR011083">
    <property type="entry name" value="Phage_tail_collar_dom"/>
</dbReference>
<feature type="compositionally biased region" description="Polar residues" evidence="1">
    <location>
        <begin position="251"/>
        <end position="261"/>
    </location>
</feature>
<proteinExistence type="predicted"/>
<feature type="compositionally biased region" description="Polar residues" evidence="1">
    <location>
        <begin position="200"/>
        <end position="229"/>
    </location>
</feature>
<evidence type="ECO:0000256" key="1">
    <source>
        <dbReference type="SAM" id="MobiDB-lite"/>
    </source>
</evidence>
<dbReference type="Proteomes" id="UP001597138">
    <property type="component" value="Unassembled WGS sequence"/>
</dbReference>
<feature type="domain" description="Phage tail collar" evidence="3">
    <location>
        <begin position="133"/>
        <end position="177"/>
    </location>
</feature>
<protein>
    <submittedName>
        <fullName evidence="4">Tail fiber protein</fullName>
    </submittedName>
</protein>
<feature type="chain" id="PRO_5046833406" evidence="2">
    <location>
        <begin position="21"/>
        <end position="288"/>
    </location>
</feature>
<evidence type="ECO:0000313" key="5">
    <source>
        <dbReference type="Proteomes" id="UP001597138"/>
    </source>
</evidence>